<proteinExistence type="predicted"/>
<dbReference type="AlphaFoldDB" id="A0A0A9T296"/>
<accession>A0A0A9T296</accession>
<evidence type="ECO:0000313" key="1">
    <source>
        <dbReference type="EMBL" id="JAD26897.1"/>
    </source>
</evidence>
<protein>
    <submittedName>
        <fullName evidence="1">Uncharacterized protein</fullName>
    </submittedName>
</protein>
<organism evidence="1">
    <name type="scientific">Arundo donax</name>
    <name type="common">Giant reed</name>
    <name type="synonym">Donax arundinaceus</name>
    <dbReference type="NCBI Taxonomy" id="35708"/>
    <lineage>
        <taxon>Eukaryota</taxon>
        <taxon>Viridiplantae</taxon>
        <taxon>Streptophyta</taxon>
        <taxon>Embryophyta</taxon>
        <taxon>Tracheophyta</taxon>
        <taxon>Spermatophyta</taxon>
        <taxon>Magnoliopsida</taxon>
        <taxon>Liliopsida</taxon>
        <taxon>Poales</taxon>
        <taxon>Poaceae</taxon>
        <taxon>PACMAD clade</taxon>
        <taxon>Arundinoideae</taxon>
        <taxon>Arundineae</taxon>
        <taxon>Arundo</taxon>
    </lineage>
</organism>
<reference evidence="1" key="2">
    <citation type="journal article" date="2015" name="Data Brief">
        <title>Shoot transcriptome of the giant reed, Arundo donax.</title>
        <authorList>
            <person name="Barrero R.A."/>
            <person name="Guerrero F.D."/>
            <person name="Moolhuijzen P."/>
            <person name="Goolsby J.A."/>
            <person name="Tidwell J."/>
            <person name="Bellgard S.E."/>
            <person name="Bellgard M.I."/>
        </authorList>
    </citation>
    <scope>NUCLEOTIDE SEQUENCE</scope>
    <source>
        <tissue evidence="1">Shoot tissue taken approximately 20 cm above the soil surface</tissue>
    </source>
</reference>
<reference evidence="1" key="1">
    <citation type="submission" date="2014-09" db="EMBL/GenBank/DDBJ databases">
        <authorList>
            <person name="Magalhaes I.L.F."/>
            <person name="Oliveira U."/>
            <person name="Santos F.R."/>
            <person name="Vidigal T.H.D.A."/>
            <person name="Brescovit A.D."/>
            <person name="Santos A.J."/>
        </authorList>
    </citation>
    <scope>NUCLEOTIDE SEQUENCE</scope>
    <source>
        <tissue evidence="1">Shoot tissue taken approximately 20 cm above the soil surface</tissue>
    </source>
</reference>
<name>A0A0A9T296_ARUDO</name>
<sequence>MFASFEYFKAAWMSFPFQLNMQPSVMMVIYMSTVVSSYLCLRFPELSSIHGANLQIG</sequence>
<dbReference type="EMBL" id="GBRH01270998">
    <property type="protein sequence ID" value="JAD26897.1"/>
    <property type="molecule type" value="Transcribed_RNA"/>
</dbReference>